<protein>
    <submittedName>
        <fullName evidence="2">Uncharacterized protein</fullName>
    </submittedName>
</protein>
<evidence type="ECO:0000313" key="2">
    <source>
        <dbReference type="EMBL" id="RMI92094.1"/>
    </source>
</evidence>
<gene>
    <name evidence="2" type="ORF">CDV36_016595</name>
</gene>
<dbReference type="EMBL" id="NKUJ01001235">
    <property type="protein sequence ID" value="RMI92094.1"/>
    <property type="molecule type" value="Genomic_DNA"/>
</dbReference>
<reference evidence="2 3" key="1">
    <citation type="submission" date="2017-06" db="EMBL/GenBank/DDBJ databases">
        <title>Comparative genomic analysis of Ambrosia Fusariam Clade fungi.</title>
        <authorList>
            <person name="Stajich J.E."/>
            <person name="Carrillo J."/>
            <person name="Kijimoto T."/>
            <person name="Eskalen A."/>
            <person name="O'Donnell K."/>
            <person name="Kasson M."/>
        </authorList>
    </citation>
    <scope>NUCLEOTIDE SEQUENCE [LARGE SCALE GENOMIC DNA]</scope>
    <source>
        <strain evidence="2">UCR3666</strain>
    </source>
</reference>
<feature type="compositionally biased region" description="Basic and acidic residues" evidence="1">
    <location>
        <begin position="41"/>
        <end position="58"/>
    </location>
</feature>
<feature type="compositionally biased region" description="Low complexity" evidence="1">
    <location>
        <begin position="69"/>
        <end position="85"/>
    </location>
</feature>
<accession>A0A3M2QLG3</accession>
<feature type="compositionally biased region" description="Low complexity" evidence="1">
    <location>
        <begin position="97"/>
        <end position="116"/>
    </location>
</feature>
<dbReference type="Proteomes" id="UP000277212">
    <property type="component" value="Unassembled WGS sequence"/>
</dbReference>
<sequence>MRRTTACCPSGSLSTRGWRQAYRTRGPGEAEVASGCRNRRRDSSMHARSADAARDERGSSAGSADRSKISGVSLSFSSVETSASSARTREIIDPAPQRGRVVGRRQLVQGRATAPA</sequence>
<feature type="region of interest" description="Disordered" evidence="1">
    <location>
        <begin position="1"/>
        <end position="116"/>
    </location>
</feature>
<name>A0A3M2QLG3_9HYPO</name>
<organism evidence="2 3">
    <name type="scientific">Fusarium kuroshium</name>
    <dbReference type="NCBI Taxonomy" id="2010991"/>
    <lineage>
        <taxon>Eukaryota</taxon>
        <taxon>Fungi</taxon>
        <taxon>Dikarya</taxon>
        <taxon>Ascomycota</taxon>
        <taxon>Pezizomycotina</taxon>
        <taxon>Sordariomycetes</taxon>
        <taxon>Hypocreomycetidae</taxon>
        <taxon>Hypocreales</taxon>
        <taxon>Nectriaceae</taxon>
        <taxon>Fusarium</taxon>
        <taxon>Fusarium solani species complex</taxon>
    </lineage>
</organism>
<dbReference type="AlphaFoldDB" id="A0A3M2QLG3"/>
<proteinExistence type="predicted"/>
<comment type="caution">
    <text evidence="2">The sequence shown here is derived from an EMBL/GenBank/DDBJ whole genome shotgun (WGS) entry which is preliminary data.</text>
</comment>
<evidence type="ECO:0000256" key="1">
    <source>
        <dbReference type="SAM" id="MobiDB-lite"/>
    </source>
</evidence>
<keyword evidence="3" id="KW-1185">Reference proteome</keyword>
<evidence type="ECO:0000313" key="3">
    <source>
        <dbReference type="Proteomes" id="UP000277212"/>
    </source>
</evidence>